<dbReference type="BioCyc" id="MMAZ1236903:G139K-2462-MONOMER"/>
<dbReference type="AlphaFoldDB" id="M1QCB2"/>
<proteinExistence type="predicted"/>
<dbReference type="HOGENOM" id="CLU_3282873_0_0_2"/>
<sequence length="40" mass="4576">MSISLTSGALPLTPKKSFYRVFLIFTIQDILLNIRRLNPP</sequence>
<dbReference type="KEGG" id="mmaz:MmTuc01_2576"/>
<dbReference type="EMBL" id="CP004144">
    <property type="protein sequence ID" value="AGF97878.1"/>
    <property type="molecule type" value="Genomic_DNA"/>
</dbReference>
<name>M1QCB2_METMZ</name>
<evidence type="ECO:0000313" key="1">
    <source>
        <dbReference type="EMBL" id="AGF97878.1"/>
    </source>
</evidence>
<organism evidence="1 2">
    <name type="scientific">Methanosarcina mazei Tuc01</name>
    <dbReference type="NCBI Taxonomy" id="1236903"/>
    <lineage>
        <taxon>Archaea</taxon>
        <taxon>Methanobacteriati</taxon>
        <taxon>Methanobacteriota</taxon>
        <taxon>Stenosarchaea group</taxon>
        <taxon>Methanomicrobia</taxon>
        <taxon>Methanosarcinales</taxon>
        <taxon>Methanosarcinaceae</taxon>
        <taxon>Methanosarcina</taxon>
    </lineage>
</organism>
<gene>
    <name evidence="1" type="ORF">MmTuc01_2576</name>
</gene>
<accession>M1QCB2</accession>
<protein>
    <submittedName>
        <fullName evidence="1">Uncharacterized protein</fullName>
    </submittedName>
</protein>
<dbReference type="Proteomes" id="UP000011718">
    <property type="component" value="Chromosome"/>
</dbReference>
<evidence type="ECO:0000313" key="2">
    <source>
        <dbReference type="Proteomes" id="UP000011718"/>
    </source>
</evidence>
<reference evidence="1 2" key="1">
    <citation type="journal article" date="2013" name="Genome Announc.">
        <title>Complete Genome of a Methanosarcina mazei Strain Isolated from Sediment Samples from an Amazonian Flooded Area.</title>
        <authorList>
            <person name="Assis das Gracas D."/>
            <person name="Thiago Juca Ramos R."/>
            <person name="Vieira Araujo A.C."/>
            <person name="Zahlouth R."/>
            <person name="Ribeiro Carneiro A."/>
            <person name="Souza Lopes T."/>
            <person name="Azevedo Barauna R."/>
            <person name="Azevedo V."/>
            <person name="Cruz Schneider M.P."/>
            <person name="Pellizari V.H."/>
            <person name="Silva A."/>
        </authorList>
    </citation>
    <scope>NUCLEOTIDE SEQUENCE [LARGE SCALE GENOMIC DNA]</scope>
    <source>
        <strain evidence="1 2">Tuc01</strain>
    </source>
</reference>